<protein>
    <recommendedName>
        <fullName evidence="6">Ig-like domain-containing protein</fullName>
    </recommendedName>
</protein>
<keyword evidence="4" id="KW-0393">Immunoglobulin domain</keyword>
<dbReference type="InterPro" id="IPR013783">
    <property type="entry name" value="Ig-like_fold"/>
</dbReference>
<keyword evidence="5" id="KW-0391">Immunity</keyword>
<dbReference type="GeneTree" id="ENSGT00960000189462"/>
<dbReference type="GO" id="GO:0042101">
    <property type="term" value="C:T cell receptor complex"/>
    <property type="evidence" value="ECO:0007669"/>
    <property type="project" value="UniProtKB-KW"/>
</dbReference>
<keyword evidence="8" id="KW-1185">Reference proteome</keyword>
<sequence length="146" mass="16572">MFNVLIEATLGLPISQPEAIVSVTQGDPIILKCIYDTTVDYLFWYIQHPGCPPTVFWRELGSETSNEGHIRNFSAAKNKSAKTFNMKKSVSQLSDSTVYFCAGRDTVRWVNREAKQKHAKGKGCIHSVEFMQFEHWTTAWEISAQP</sequence>
<dbReference type="Pfam" id="PF07686">
    <property type="entry name" value="V-set"/>
    <property type="match status" value="1"/>
</dbReference>
<dbReference type="PANTHER" id="PTHR19367:SF18">
    <property type="entry name" value="T CELL RECEPTOR ALPHA VARIABLE 16"/>
    <property type="match status" value="1"/>
</dbReference>
<proteinExistence type="predicted"/>
<dbReference type="GO" id="GO:0002250">
    <property type="term" value="P:adaptive immune response"/>
    <property type="evidence" value="ECO:0007669"/>
    <property type="project" value="UniProtKB-KW"/>
</dbReference>
<dbReference type="Proteomes" id="UP000001646">
    <property type="component" value="Unplaced"/>
</dbReference>
<evidence type="ECO:0000256" key="4">
    <source>
        <dbReference type="ARBA" id="ARBA00023319"/>
    </source>
</evidence>
<dbReference type="InParanoid" id="A0A803T2P4"/>
<reference evidence="7" key="1">
    <citation type="submission" date="2009-12" db="EMBL/GenBank/DDBJ databases">
        <title>The Genome Sequence of Anolis carolinensis (Green Anole Lizard).</title>
        <authorList>
            <consortium name="The Genome Sequencing Platform"/>
            <person name="Di Palma F."/>
            <person name="Alfoldi J."/>
            <person name="Heiman D."/>
            <person name="Young S."/>
            <person name="Grabherr M."/>
            <person name="Johnson J."/>
            <person name="Lander E.S."/>
            <person name="Lindblad-Toh K."/>
        </authorList>
    </citation>
    <scope>NUCLEOTIDE SEQUENCE [LARGE SCALE GENOMIC DNA]</scope>
    <source>
        <strain evidence="7">JBL SC #1</strain>
    </source>
</reference>
<reference evidence="7" key="2">
    <citation type="submission" date="2025-08" db="UniProtKB">
        <authorList>
            <consortium name="Ensembl"/>
        </authorList>
    </citation>
    <scope>IDENTIFICATION</scope>
</reference>
<evidence type="ECO:0000256" key="2">
    <source>
        <dbReference type="ARBA" id="ARBA00023130"/>
    </source>
</evidence>
<keyword evidence="1" id="KW-0732">Signal</keyword>
<accession>A0A803T2P4</accession>
<dbReference type="InterPro" id="IPR036179">
    <property type="entry name" value="Ig-like_dom_sf"/>
</dbReference>
<dbReference type="SUPFAM" id="SSF48726">
    <property type="entry name" value="Immunoglobulin"/>
    <property type="match status" value="1"/>
</dbReference>
<name>A0A803T2P4_ANOCA</name>
<evidence type="ECO:0000313" key="7">
    <source>
        <dbReference type="Ensembl" id="ENSACAP00000029484.1"/>
    </source>
</evidence>
<evidence type="ECO:0000256" key="1">
    <source>
        <dbReference type="ARBA" id="ARBA00022729"/>
    </source>
</evidence>
<evidence type="ECO:0000256" key="3">
    <source>
        <dbReference type="ARBA" id="ARBA00023170"/>
    </source>
</evidence>
<dbReference type="InterPro" id="IPR013106">
    <property type="entry name" value="Ig_V-set"/>
</dbReference>
<dbReference type="PROSITE" id="PS50835">
    <property type="entry name" value="IG_LIKE"/>
    <property type="match status" value="1"/>
</dbReference>
<keyword evidence="2" id="KW-1064">Adaptive immunity</keyword>
<dbReference type="InterPro" id="IPR051287">
    <property type="entry name" value="TCR_variable_region"/>
</dbReference>
<dbReference type="AlphaFoldDB" id="A0A803T2P4"/>
<reference evidence="7" key="3">
    <citation type="submission" date="2025-09" db="UniProtKB">
        <authorList>
            <consortium name="Ensembl"/>
        </authorList>
    </citation>
    <scope>IDENTIFICATION</scope>
</reference>
<dbReference type="Ensembl" id="ENSACAT00000046695.1">
    <property type="protein sequence ID" value="ENSACAP00000029484.1"/>
    <property type="gene ID" value="ENSACAG00000045510.1"/>
</dbReference>
<dbReference type="Gene3D" id="2.60.40.10">
    <property type="entry name" value="Immunoglobulins"/>
    <property type="match status" value="1"/>
</dbReference>
<evidence type="ECO:0000259" key="6">
    <source>
        <dbReference type="PROSITE" id="PS50835"/>
    </source>
</evidence>
<keyword evidence="5" id="KW-1279">T cell receptor</keyword>
<dbReference type="InterPro" id="IPR007110">
    <property type="entry name" value="Ig-like_dom"/>
</dbReference>
<evidence type="ECO:0000313" key="8">
    <source>
        <dbReference type="Proteomes" id="UP000001646"/>
    </source>
</evidence>
<dbReference type="PANTHER" id="PTHR19367">
    <property type="entry name" value="T-CELL RECEPTOR ALPHA CHAIN V REGION"/>
    <property type="match status" value="1"/>
</dbReference>
<evidence type="ECO:0000256" key="5">
    <source>
        <dbReference type="ARBA" id="ARBA00043266"/>
    </source>
</evidence>
<organism evidence="7 8">
    <name type="scientific">Anolis carolinensis</name>
    <name type="common">Green anole</name>
    <name type="synonym">American chameleon</name>
    <dbReference type="NCBI Taxonomy" id="28377"/>
    <lineage>
        <taxon>Eukaryota</taxon>
        <taxon>Metazoa</taxon>
        <taxon>Chordata</taxon>
        <taxon>Craniata</taxon>
        <taxon>Vertebrata</taxon>
        <taxon>Euteleostomi</taxon>
        <taxon>Lepidosauria</taxon>
        <taxon>Squamata</taxon>
        <taxon>Bifurcata</taxon>
        <taxon>Unidentata</taxon>
        <taxon>Episquamata</taxon>
        <taxon>Toxicofera</taxon>
        <taxon>Iguania</taxon>
        <taxon>Dactyloidae</taxon>
        <taxon>Anolis</taxon>
    </lineage>
</organism>
<keyword evidence="3" id="KW-0675">Receptor</keyword>
<feature type="domain" description="Ig-like" evidence="6">
    <location>
        <begin position="13"/>
        <end position="101"/>
    </location>
</feature>